<name>A0ABR4PXR5_9HELO</name>
<evidence type="ECO:0000259" key="2">
    <source>
        <dbReference type="Pfam" id="PF22974"/>
    </source>
</evidence>
<keyword evidence="5" id="KW-1185">Reference proteome</keyword>
<dbReference type="Pfam" id="PF22974">
    <property type="entry name" value="DUF7029"/>
    <property type="match status" value="1"/>
</dbReference>
<dbReference type="EMBL" id="JBFCZG010000001">
    <property type="protein sequence ID" value="KAL3428160.1"/>
    <property type="molecule type" value="Genomic_DNA"/>
</dbReference>
<feature type="signal peptide" evidence="1">
    <location>
        <begin position="1"/>
        <end position="28"/>
    </location>
</feature>
<sequence length="491" mass="52791">MSSLLNMATVLAAVFATMASAAPAPVAAVRIGSSKITAATPKTILMPVPKKQWAGAQLTKRQSVPITAVDALTPNENITLLYQSADVDAMRAEVDATMNHPAILLEDVDSISKVDCSAESVAVTFSEVSEYEEIFTAWPQDSFILLTNHLGDCDTDNERGLYVVNSLGFDNKTLTVTASTIRSDFNSSAGEMTISFGKQAANPVKREVTQTFLGDFPGTLTLSDDPVSKSLSVKVHEPSLSGNLDVSGHFHYSFHRFRVTEFWFDVDLSIAMGANVEVIANLGFDNDVYSFTPASVTVAAFSIPGILDVGPALSFDLGVEVAVSGTVDITSNLTATLNEGHIHLDMLDAKNTFSSGWQPVYTHQTNVSATVEAQVNPFVSLTAEIAANFLNGLLDLSSGITARPEFVNVFTIDGQFDTANSANVTFPAPTEEKCVNGMWYSNAFAFIVTAFVTQFYELELYRLDVPLYESGCWSWVPEAMATNSSVTLPAA</sequence>
<dbReference type="InterPro" id="IPR055647">
    <property type="entry name" value="DUF7223"/>
</dbReference>
<feature type="chain" id="PRO_5045163541" description="Isoamyl alcohol" evidence="1">
    <location>
        <begin position="29"/>
        <end position="491"/>
    </location>
</feature>
<evidence type="ECO:0000313" key="5">
    <source>
        <dbReference type="Proteomes" id="UP001629113"/>
    </source>
</evidence>
<keyword evidence="1" id="KW-0732">Signal</keyword>
<protein>
    <recommendedName>
        <fullName evidence="6">Isoamyl alcohol</fullName>
    </recommendedName>
</protein>
<dbReference type="InterPro" id="IPR054293">
    <property type="entry name" value="DUF7029"/>
</dbReference>
<evidence type="ECO:0000313" key="4">
    <source>
        <dbReference type="EMBL" id="KAL3428160.1"/>
    </source>
</evidence>
<feature type="domain" description="DUF7029" evidence="2">
    <location>
        <begin position="96"/>
        <end position="192"/>
    </location>
</feature>
<comment type="caution">
    <text evidence="4">The sequence shown here is derived from an EMBL/GenBank/DDBJ whole genome shotgun (WGS) entry which is preliminary data.</text>
</comment>
<dbReference type="Pfam" id="PF23865">
    <property type="entry name" value="DUF7223"/>
    <property type="match status" value="1"/>
</dbReference>
<reference evidence="4 5" key="1">
    <citation type="submission" date="2024-06" db="EMBL/GenBank/DDBJ databases">
        <title>Complete genome of Phlyctema vagabunda strain 19-DSS-EL-015.</title>
        <authorList>
            <person name="Fiorenzani C."/>
        </authorList>
    </citation>
    <scope>NUCLEOTIDE SEQUENCE [LARGE SCALE GENOMIC DNA]</scope>
    <source>
        <strain evidence="4 5">19-DSS-EL-015</strain>
    </source>
</reference>
<proteinExistence type="predicted"/>
<evidence type="ECO:0000259" key="3">
    <source>
        <dbReference type="Pfam" id="PF23865"/>
    </source>
</evidence>
<accession>A0ABR4PXR5</accession>
<evidence type="ECO:0000256" key="1">
    <source>
        <dbReference type="SAM" id="SignalP"/>
    </source>
</evidence>
<evidence type="ECO:0008006" key="6">
    <source>
        <dbReference type="Google" id="ProtNLM"/>
    </source>
</evidence>
<gene>
    <name evidence="4" type="ORF">PVAG01_01669</name>
</gene>
<dbReference type="Proteomes" id="UP001629113">
    <property type="component" value="Unassembled WGS sequence"/>
</dbReference>
<organism evidence="4 5">
    <name type="scientific">Phlyctema vagabunda</name>
    <dbReference type="NCBI Taxonomy" id="108571"/>
    <lineage>
        <taxon>Eukaryota</taxon>
        <taxon>Fungi</taxon>
        <taxon>Dikarya</taxon>
        <taxon>Ascomycota</taxon>
        <taxon>Pezizomycotina</taxon>
        <taxon>Leotiomycetes</taxon>
        <taxon>Helotiales</taxon>
        <taxon>Dermateaceae</taxon>
        <taxon>Phlyctema</taxon>
    </lineage>
</organism>
<feature type="domain" description="DUF7223" evidence="3">
    <location>
        <begin position="267"/>
        <end position="400"/>
    </location>
</feature>